<dbReference type="EMBL" id="AQQO01000309">
    <property type="protein sequence ID" value="EON88703.1"/>
    <property type="molecule type" value="Genomic_DNA"/>
</dbReference>
<comment type="caution">
    <text evidence="1">The sequence shown here is derived from an EMBL/GenBank/DDBJ whole genome shotgun (WGS) entry which is preliminary data.</text>
</comment>
<evidence type="ECO:0000313" key="2">
    <source>
        <dbReference type="Proteomes" id="UP000014012"/>
    </source>
</evidence>
<feature type="non-terminal residue" evidence="1">
    <location>
        <position position="1"/>
    </location>
</feature>
<name>R8AQU4_PLESH</name>
<gene>
    <name evidence="1" type="ORF">PLESHI_09227</name>
</gene>
<organism evidence="1 2">
    <name type="scientific">Plesiomonas shigelloides 302-73</name>
    <dbReference type="NCBI Taxonomy" id="1315976"/>
    <lineage>
        <taxon>Bacteria</taxon>
        <taxon>Pseudomonadati</taxon>
        <taxon>Pseudomonadota</taxon>
        <taxon>Gammaproteobacteria</taxon>
        <taxon>Enterobacterales</taxon>
        <taxon>Enterobacteriaceae</taxon>
        <taxon>Plesiomonas</taxon>
    </lineage>
</organism>
<protein>
    <submittedName>
        <fullName evidence="1">Uncharacterized protein</fullName>
    </submittedName>
</protein>
<dbReference type="HOGENOM" id="CLU_2228874_0_0_6"/>
<accession>R8AQU4</accession>
<reference evidence="1 2" key="1">
    <citation type="journal article" date="2013" name="Genome Announc.">
        <title>Genome Sequence of Plesiomonas shigelloides Strain 302-73 (Serotype O1).</title>
        <authorList>
            <person name="Pique N."/>
            <person name="Aquilini E."/>
            <person name="Alioto T."/>
            <person name="Minana-Galbis D."/>
            <person name="Tomas J.M."/>
        </authorList>
    </citation>
    <scope>NUCLEOTIDE SEQUENCE [LARGE SCALE GENOMIC DNA]</scope>
    <source>
        <strain evidence="1 2">302-73</strain>
    </source>
</reference>
<dbReference type="AlphaFoldDB" id="R8AQU4"/>
<dbReference type="RefSeq" id="WP_010863464.1">
    <property type="nucleotide sequence ID" value="NZ_AQQO01000309.1"/>
</dbReference>
<proteinExistence type="predicted"/>
<evidence type="ECO:0000313" key="1">
    <source>
        <dbReference type="EMBL" id="EON88703.1"/>
    </source>
</evidence>
<dbReference type="Proteomes" id="UP000014012">
    <property type="component" value="Unassembled WGS sequence"/>
</dbReference>
<sequence length="106" mass="11819">KIVEIFIIKNNHYYRSGAITMLFKALPRFTSVVSTTVVIKKVQSVVIGGESITTVLKSVVIDLCPNTTLIKSVVICICPNTTLVTTSKLYQELTISCWALRNYFAF</sequence>
<keyword evidence="2" id="KW-1185">Reference proteome</keyword>